<sequence>MRKKFDFTIRISALMFSGQRILDLLDPSTPKVDCRILDDKYKTAIENLSLIQKHYIQVASRFTNLHDQANRLFTVSEHKLKLFMLKADGDDMKKPVGGRARWIRLNDSCQLNSQLLVPIVEELAKFKGGQVPSLLIE</sequence>
<proteinExistence type="predicted"/>
<accession>A0A6H5GNU0</accession>
<gene>
    <name evidence="1" type="ORF">NTEN_LOCUS10222</name>
</gene>
<keyword evidence="2" id="KW-1185">Reference proteome</keyword>
<name>A0A6H5GNU0_9HEMI</name>
<organism evidence="1 2">
    <name type="scientific">Nesidiocoris tenuis</name>
    <dbReference type="NCBI Taxonomy" id="355587"/>
    <lineage>
        <taxon>Eukaryota</taxon>
        <taxon>Metazoa</taxon>
        <taxon>Ecdysozoa</taxon>
        <taxon>Arthropoda</taxon>
        <taxon>Hexapoda</taxon>
        <taxon>Insecta</taxon>
        <taxon>Pterygota</taxon>
        <taxon>Neoptera</taxon>
        <taxon>Paraneoptera</taxon>
        <taxon>Hemiptera</taxon>
        <taxon>Heteroptera</taxon>
        <taxon>Panheteroptera</taxon>
        <taxon>Cimicomorpha</taxon>
        <taxon>Miridae</taxon>
        <taxon>Dicyphina</taxon>
        <taxon>Nesidiocoris</taxon>
    </lineage>
</organism>
<dbReference type="Proteomes" id="UP000479000">
    <property type="component" value="Unassembled WGS sequence"/>
</dbReference>
<evidence type="ECO:0000313" key="2">
    <source>
        <dbReference type="Proteomes" id="UP000479000"/>
    </source>
</evidence>
<dbReference type="AlphaFoldDB" id="A0A6H5GNU0"/>
<protein>
    <submittedName>
        <fullName evidence="1">Uncharacterized protein</fullName>
    </submittedName>
</protein>
<dbReference type="EMBL" id="CADCXU010015146">
    <property type="protein sequence ID" value="CAB0004745.1"/>
    <property type="molecule type" value="Genomic_DNA"/>
</dbReference>
<evidence type="ECO:0000313" key="1">
    <source>
        <dbReference type="EMBL" id="CAB0004745.1"/>
    </source>
</evidence>
<reference evidence="1 2" key="1">
    <citation type="submission" date="2020-02" db="EMBL/GenBank/DDBJ databases">
        <authorList>
            <person name="Ferguson B K."/>
        </authorList>
    </citation>
    <scope>NUCLEOTIDE SEQUENCE [LARGE SCALE GENOMIC DNA]</scope>
</reference>